<evidence type="ECO:0000313" key="2">
    <source>
        <dbReference type="Proteomes" id="UP000551878"/>
    </source>
</evidence>
<dbReference type="Proteomes" id="UP000551878">
    <property type="component" value="Unassembled WGS sequence"/>
</dbReference>
<name>A0A840QMG2_9BACI</name>
<organism evidence="1 2">
    <name type="scientific">Texcoconibacillus texcoconensis</name>
    <dbReference type="NCBI Taxonomy" id="1095777"/>
    <lineage>
        <taxon>Bacteria</taxon>
        <taxon>Bacillati</taxon>
        <taxon>Bacillota</taxon>
        <taxon>Bacilli</taxon>
        <taxon>Bacillales</taxon>
        <taxon>Bacillaceae</taxon>
        <taxon>Texcoconibacillus</taxon>
    </lineage>
</organism>
<protein>
    <submittedName>
        <fullName evidence="1">Uncharacterized protein</fullName>
    </submittedName>
</protein>
<dbReference type="EMBL" id="JACHHB010000002">
    <property type="protein sequence ID" value="MBB5172520.1"/>
    <property type="molecule type" value="Genomic_DNA"/>
</dbReference>
<gene>
    <name evidence="1" type="ORF">HNQ41_000664</name>
</gene>
<keyword evidence="2" id="KW-1185">Reference proteome</keyword>
<proteinExistence type="predicted"/>
<reference evidence="1 2" key="1">
    <citation type="submission" date="2020-08" db="EMBL/GenBank/DDBJ databases">
        <title>Genomic Encyclopedia of Type Strains, Phase IV (KMG-IV): sequencing the most valuable type-strain genomes for metagenomic binning, comparative biology and taxonomic classification.</title>
        <authorList>
            <person name="Goeker M."/>
        </authorList>
    </citation>
    <scope>NUCLEOTIDE SEQUENCE [LARGE SCALE GENOMIC DNA]</scope>
    <source>
        <strain evidence="1 2">DSM 24696</strain>
    </source>
</reference>
<sequence length="39" mass="4469">MFVIIVLCIIIYLGAYCCLKSSGQSTKVKPMRSFDDFFM</sequence>
<dbReference type="AlphaFoldDB" id="A0A840QMG2"/>
<accession>A0A840QMG2</accession>
<comment type="caution">
    <text evidence="1">The sequence shown here is derived from an EMBL/GenBank/DDBJ whole genome shotgun (WGS) entry which is preliminary data.</text>
</comment>
<evidence type="ECO:0000313" key="1">
    <source>
        <dbReference type="EMBL" id="MBB5172520.1"/>
    </source>
</evidence>